<accession>A0AAV2M7P0</accession>
<dbReference type="PANTHER" id="PTHR46191:SF2">
    <property type="entry name" value="HALOACID DEHALOGENASE-LIKE HYDROLASE DOMAIN-CONTAINING PROTEIN 3"/>
    <property type="match status" value="1"/>
</dbReference>
<dbReference type="Gene3D" id="1.10.150.720">
    <property type="entry name" value="Haloacid dehalogenase-like hydrolase"/>
    <property type="match status" value="1"/>
</dbReference>
<dbReference type="NCBIfam" id="TIGR01549">
    <property type="entry name" value="HAD-SF-IA-v1"/>
    <property type="match status" value="1"/>
</dbReference>
<dbReference type="NCBIfam" id="TIGR02252">
    <property type="entry name" value="DREG-2"/>
    <property type="match status" value="1"/>
</dbReference>
<dbReference type="InterPro" id="IPR011949">
    <property type="entry name" value="HAD-SF_hydro_IA_REG-2-like"/>
</dbReference>
<dbReference type="InterPro" id="IPR006439">
    <property type="entry name" value="HAD-SF_hydro_IA"/>
</dbReference>
<name>A0AAV2M7P0_KNICA</name>
<organism evidence="3 4">
    <name type="scientific">Knipowitschia caucasica</name>
    <name type="common">Caucasian dwarf goby</name>
    <name type="synonym">Pomatoschistus caucasicus</name>
    <dbReference type="NCBI Taxonomy" id="637954"/>
    <lineage>
        <taxon>Eukaryota</taxon>
        <taxon>Metazoa</taxon>
        <taxon>Chordata</taxon>
        <taxon>Craniata</taxon>
        <taxon>Vertebrata</taxon>
        <taxon>Euteleostomi</taxon>
        <taxon>Actinopterygii</taxon>
        <taxon>Neopterygii</taxon>
        <taxon>Teleostei</taxon>
        <taxon>Neoteleostei</taxon>
        <taxon>Acanthomorphata</taxon>
        <taxon>Gobiaria</taxon>
        <taxon>Gobiiformes</taxon>
        <taxon>Gobioidei</taxon>
        <taxon>Gobiidae</taxon>
        <taxon>Gobiinae</taxon>
        <taxon>Knipowitschia</taxon>
    </lineage>
</organism>
<dbReference type="SUPFAM" id="SSF56784">
    <property type="entry name" value="HAD-like"/>
    <property type="match status" value="1"/>
</dbReference>
<dbReference type="Pfam" id="PF00702">
    <property type="entry name" value="Hydrolase"/>
    <property type="match status" value="1"/>
</dbReference>
<dbReference type="PANTHER" id="PTHR46191">
    <property type="match status" value="1"/>
</dbReference>
<gene>
    <name evidence="3" type="ORF">KC01_LOCUS36134</name>
</gene>
<dbReference type="InterPro" id="IPR044924">
    <property type="entry name" value="HAD-SF_hydro_IA_REG-2-like_cap"/>
</dbReference>
<dbReference type="Proteomes" id="UP001497482">
    <property type="component" value="Chromosome 6"/>
</dbReference>
<sequence length="282" mass="31256">MFYSVADTVAEGDCFGSGTAIRGVDHQLHCFGVMRAALKWVLWDVKDTLLKVRFSVGEQYCKEAARMGLSLNPMEVNSAFRQAFKTYSSRYPNYGIAHGLNGHSWWTAVVTDTFTLCGVQDSALLQTLAHNLYHNFTKAQNWEVFDNSKKVLEACSSLGLKLGIVSNFDNRLENILKSCNLLSHFSFLITSEEAGEAKPSSLIFDQALQKCGVSAAHVAHVGDHYINDYLASRALGIHGFLLDRDNKHDGSDVVPKGHRLCSLEELPSRLVQLGVQKSGLHY</sequence>
<dbReference type="EMBL" id="OZ035828">
    <property type="protein sequence ID" value="CAL1609375.1"/>
    <property type="molecule type" value="Genomic_DNA"/>
</dbReference>
<dbReference type="GO" id="GO:0005634">
    <property type="term" value="C:nucleus"/>
    <property type="evidence" value="ECO:0007669"/>
    <property type="project" value="TreeGrafter"/>
</dbReference>
<dbReference type="InterPro" id="IPR036412">
    <property type="entry name" value="HAD-like_sf"/>
</dbReference>
<evidence type="ECO:0000313" key="3">
    <source>
        <dbReference type="EMBL" id="CAL1609375.1"/>
    </source>
</evidence>
<dbReference type="Gene3D" id="3.40.50.1000">
    <property type="entry name" value="HAD superfamily/HAD-like"/>
    <property type="match status" value="1"/>
</dbReference>
<evidence type="ECO:0000313" key="4">
    <source>
        <dbReference type="Proteomes" id="UP001497482"/>
    </source>
</evidence>
<evidence type="ECO:0000256" key="2">
    <source>
        <dbReference type="ARBA" id="ARBA00015556"/>
    </source>
</evidence>
<dbReference type="SFLD" id="SFLDS00003">
    <property type="entry name" value="Haloacid_Dehalogenase"/>
    <property type="match status" value="1"/>
</dbReference>
<protein>
    <recommendedName>
        <fullName evidence="2">Haloacid dehalogenase-like hydrolase domain-containing protein 3</fullName>
    </recommendedName>
</protein>
<proteinExistence type="inferred from homology"/>
<evidence type="ECO:0000256" key="1">
    <source>
        <dbReference type="ARBA" id="ARBA00007958"/>
    </source>
</evidence>
<dbReference type="InterPro" id="IPR051828">
    <property type="entry name" value="HAD-like_hydrolase_domain"/>
</dbReference>
<dbReference type="InterPro" id="IPR023214">
    <property type="entry name" value="HAD_sf"/>
</dbReference>
<comment type="similarity">
    <text evidence="1">Belongs to the HAD-like hydrolase superfamily.</text>
</comment>
<dbReference type="CDD" id="cd16415">
    <property type="entry name" value="HAD_dREG-2_like"/>
    <property type="match status" value="1"/>
</dbReference>
<keyword evidence="4" id="KW-1185">Reference proteome</keyword>
<reference evidence="3 4" key="1">
    <citation type="submission" date="2024-04" db="EMBL/GenBank/DDBJ databases">
        <authorList>
            <person name="Waldvogel A.-M."/>
            <person name="Schoenle A."/>
        </authorList>
    </citation>
    <scope>NUCLEOTIDE SEQUENCE [LARGE SCALE GENOMIC DNA]</scope>
</reference>
<dbReference type="SFLD" id="SFLDG01129">
    <property type="entry name" value="C1.5:_HAD__Beta-PGM__Phosphata"/>
    <property type="match status" value="1"/>
</dbReference>
<dbReference type="AlphaFoldDB" id="A0AAV2M7P0"/>